<keyword evidence="5" id="KW-0285">Flavoprotein</keyword>
<proteinExistence type="inferred from homology"/>
<evidence type="ECO:0000256" key="4">
    <source>
        <dbReference type="ARBA" id="ARBA00048448"/>
    </source>
</evidence>
<keyword evidence="8" id="KW-1185">Reference proteome</keyword>
<dbReference type="EC" id="1.4.3.-" evidence="5"/>
<evidence type="ECO:0000313" key="7">
    <source>
        <dbReference type="EMBL" id="CAK9112992.1"/>
    </source>
</evidence>
<comment type="similarity">
    <text evidence="2 5">Belongs to the flavin monoamine oxidase family.</text>
</comment>
<dbReference type="InterPro" id="IPR002937">
    <property type="entry name" value="Amino_oxidase"/>
</dbReference>
<evidence type="ECO:0000256" key="3">
    <source>
        <dbReference type="ARBA" id="ARBA00023002"/>
    </source>
</evidence>
<dbReference type="SUPFAM" id="SSF51905">
    <property type="entry name" value="FAD/NAD(P)-binding domain"/>
    <property type="match status" value="1"/>
</dbReference>
<dbReference type="Proteomes" id="UP001642464">
    <property type="component" value="Unassembled WGS sequence"/>
</dbReference>
<keyword evidence="5" id="KW-0274">FAD</keyword>
<gene>
    <name evidence="7" type="ORF">SCF082_LOCUS52385</name>
</gene>
<dbReference type="InterPro" id="IPR029058">
    <property type="entry name" value="AB_hydrolase_fold"/>
</dbReference>
<reference evidence="7 8" key="1">
    <citation type="submission" date="2024-02" db="EMBL/GenBank/DDBJ databases">
        <authorList>
            <person name="Chen Y."/>
            <person name="Shah S."/>
            <person name="Dougan E. K."/>
            <person name="Thang M."/>
            <person name="Chan C."/>
        </authorList>
    </citation>
    <scope>NUCLEOTIDE SEQUENCE [LARGE SCALE GENOMIC DNA]</scope>
</reference>
<dbReference type="EMBL" id="CAXAMM010044078">
    <property type="protein sequence ID" value="CAK9112992.1"/>
    <property type="molecule type" value="Genomic_DNA"/>
</dbReference>
<comment type="cofactor">
    <cofactor evidence="1 5">
        <name>FAD</name>
        <dbReference type="ChEBI" id="CHEBI:57692"/>
    </cofactor>
</comment>
<dbReference type="Pfam" id="PF05705">
    <property type="entry name" value="DUF829"/>
    <property type="match status" value="1"/>
</dbReference>
<dbReference type="PRINTS" id="PR00757">
    <property type="entry name" value="AMINEOXDASEF"/>
</dbReference>
<feature type="non-terminal residue" evidence="7">
    <location>
        <position position="935"/>
    </location>
</feature>
<organism evidence="7 8">
    <name type="scientific">Durusdinium trenchii</name>
    <dbReference type="NCBI Taxonomy" id="1381693"/>
    <lineage>
        <taxon>Eukaryota</taxon>
        <taxon>Sar</taxon>
        <taxon>Alveolata</taxon>
        <taxon>Dinophyceae</taxon>
        <taxon>Suessiales</taxon>
        <taxon>Symbiodiniaceae</taxon>
        <taxon>Durusdinium</taxon>
    </lineage>
</organism>
<name>A0ABP0SKS3_9DINO</name>
<evidence type="ECO:0000313" key="8">
    <source>
        <dbReference type="Proteomes" id="UP001642464"/>
    </source>
</evidence>
<dbReference type="Gene3D" id="3.50.50.60">
    <property type="entry name" value="FAD/NAD(P)-binding domain"/>
    <property type="match status" value="1"/>
</dbReference>
<dbReference type="SUPFAM" id="SSF53474">
    <property type="entry name" value="alpha/beta-Hydrolases"/>
    <property type="match status" value="1"/>
</dbReference>
<dbReference type="InterPro" id="IPR001613">
    <property type="entry name" value="Flavin_amine_oxidase"/>
</dbReference>
<evidence type="ECO:0000256" key="2">
    <source>
        <dbReference type="ARBA" id="ARBA00005995"/>
    </source>
</evidence>
<protein>
    <recommendedName>
        <fullName evidence="5">Amine oxidase</fullName>
        <ecNumber evidence="5">1.4.3.-</ecNumber>
    </recommendedName>
</protein>
<dbReference type="Gene3D" id="3.40.50.1820">
    <property type="entry name" value="alpha/beta hydrolase"/>
    <property type="match status" value="1"/>
</dbReference>
<keyword evidence="3 5" id="KW-0560">Oxidoreductase</keyword>
<accession>A0ABP0SKS3</accession>
<dbReference type="InterPro" id="IPR050703">
    <property type="entry name" value="Flavin_MAO"/>
</dbReference>
<sequence length="935" mass="102660">MAFAAREDSKALGSGFVLVPGPAADDCDTLVLCCGFAGSVDKQVSKYAQLFHGMGFATLRGTLPRSAMMSSRMGISAKGLEVVSALLEDLEELVAQGYKRLVVFIMSNGGCFVLRLMMIFWEKGEHTVVAESVVAAIFDSAPANTSVRRFLMAMSNGKRRPVLEALMCPLEGSMRRAGDKFVHDMKVNPFLTVPELYIASHADLIVPYTDGGVKEVADYREKELGLKIDRLIFDETPHVQHFRFKPVEYKAKLVDFLTKGGGRLTTWNCVSNLVDAMRNRTHSWTPRGGGERRRSAEMETVDVVIVGGGPSGLSAARFLHEQGDGAGGVDGAGDAATSSKVVVLEARERVGGRTFTLETEHGSFVDGGGAYVGPGQDHLLELADKVGVETFEVFAKGKVVFINKDGSVKTGTVETPPMAVWELLDYNNALIKFDDLVVREFPGNNFDAWSTKKAAARDGETMAQWINANCSTERVRRDFGAVVSVLLCKPPEEISVLYFCWYCRSSENLRRLTDIGAPGAQERKFKGGSQGLSDRLVSQLLPRDTVRLGHAVNRVEQREADVLVTCRNGATFAAKRVIMASPIPLFKRDIDFVPPLPKEKTMLYESMSFGSIIKTNMHFATPFWRDKGLNGQVLSGKADDPILFSFDDCKPDGSDFSIMGFCLADRSRNWGQKTKEERKEAIVAQYVCAFGEEARNPVAYSEVNWDAEEFTGGCYVGTPEVGKFAEFGHMLREPHGLVHFAGTETARVWPGYINGAIEAGYRAAAEVLSELTGKPVMPPTPPRMLAVKPNAPKVLERFLAIVWNSLQAVKGEESTGLVGKNLLPKPCLLSATGSVSAEMWHGAFGLLFWSLDLSPGHFTVTQPSETVSQYEELDVWTPAPFFCMIAQVLHTRFADAIDPPSHFGSIVLLILEDGRHRGVDDVLYLFRDECRLQCN</sequence>
<evidence type="ECO:0000256" key="5">
    <source>
        <dbReference type="RuleBase" id="RU362067"/>
    </source>
</evidence>
<dbReference type="Pfam" id="PF01593">
    <property type="entry name" value="Amino_oxidase"/>
    <property type="match status" value="1"/>
</dbReference>
<evidence type="ECO:0000259" key="6">
    <source>
        <dbReference type="Pfam" id="PF01593"/>
    </source>
</evidence>
<feature type="domain" description="Amine oxidase" evidence="6">
    <location>
        <begin position="311"/>
        <end position="768"/>
    </location>
</feature>
<evidence type="ECO:0000256" key="1">
    <source>
        <dbReference type="ARBA" id="ARBA00001974"/>
    </source>
</evidence>
<dbReference type="PANTHER" id="PTHR43563">
    <property type="entry name" value="AMINE OXIDASE"/>
    <property type="match status" value="1"/>
</dbReference>
<comment type="caution">
    <text evidence="7">The sequence shown here is derived from an EMBL/GenBank/DDBJ whole genome shotgun (WGS) entry which is preliminary data.</text>
</comment>
<dbReference type="InterPro" id="IPR008547">
    <property type="entry name" value="DUF829_TMEM53"/>
</dbReference>
<dbReference type="PANTHER" id="PTHR43563:SF1">
    <property type="entry name" value="AMINE OXIDASE [FLAVIN-CONTAINING] B"/>
    <property type="match status" value="1"/>
</dbReference>
<comment type="catalytic activity">
    <reaction evidence="4">
        <text>a secondary aliphatic amine + O2 + H2O = a primary amine + an aldehyde + H2O2</text>
        <dbReference type="Rhea" id="RHEA:26414"/>
        <dbReference type="ChEBI" id="CHEBI:15377"/>
        <dbReference type="ChEBI" id="CHEBI:15379"/>
        <dbReference type="ChEBI" id="CHEBI:16240"/>
        <dbReference type="ChEBI" id="CHEBI:17478"/>
        <dbReference type="ChEBI" id="CHEBI:58855"/>
        <dbReference type="ChEBI" id="CHEBI:65296"/>
        <dbReference type="EC" id="1.4.3.4"/>
    </reaction>
</comment>
<dbReference type="InterPro" id="IPR036188">
    <property type="entry name" value="FAD/NAD-bd_sf"/>
</dbReference>
<dbReference type="SUPFAM" id="SSF54373">
    <property type="entry name" value="FAD-linked reductases, C-terminal domain"/>
    <property type="match status" value="1"/>
</dbReference>